<keyword evidence="2" id="KW-1185">Reference proteome</keyword>
<dbReference type="AlphaFoldDB" id="A0AAE1I4S8"/>
<organism evidence="1 2">
    <name type="scientific">Frankliniella fusca</name>
    <dbReference type="NCBI Taxonomy" id="407009"/>
    <lineage>
        <taxon>Eukaryota</taxon>
        <taxon>Metazoa</taxon>
        <taxon>Ecdysozoa</taxon>
        <taxon>Arthropoda</taxon>
        <taxon>Hexapoda</taxon>
        <taxon>Insecta</taxon>
        <taxon>Pterygota</taxon>
        <taxon>Neoptera</taxon>
        <taxon>Paraneoptera</taxon>
        <taxon>Thysanoptera</taxon>
        <taxon>Terebrantia</taxon>
        <taxon>Thripoidea</taxon>
        <taxon>Thripidae</taxon>
        <taxon>Frankliniella</taxon>
    </lineage>
</organism>
<dbReference type="Proteomes" id="UP001219518">
    <property type="component" value="Unassembled WGS sequence"/>
</dbReference>
<evidence type="ECO:0000313" key="1">
    <source>
        <dbReference type="EMBL" id="KAK3932998.1"/>
    </source>
</evidence>
<dbReference type="GO" id="GO:0004386">
    <property type="term" value="F:helicase activity"/>
    <property type="evidence" value="ECO:0007669"/>
    <property type="project" value="UniProtKB-KW"/>
</dbReference>
<proteinExistence type="predicted"/>
<reference evidence="1" key="2">
    <citation type="journal article" date="2023" name="BMC Genomics">
        <title>Pest status, molecular evolution, and epigenetic factors derived from the genome assembly of Frankliniella fusca, a thysanopteran phytovirus vector.</title>
        <authorList>
            <person name="Catto M.A."/>
            <person name="Labadie P.E."/>
            <person name="Jacobson A.L."/>
            <person name="Kennedy G.G."/>
            <person name="Srinivasan R."/>
            <person name="Hunt B.G."/>
        </authorList>
    </citation>
    <scope>NUCLEOTIDE SEQUENCE</scope>
    <source>
        <strain evidence="1">PL_HMW_Pooled</strain>
    </source>
</reference>
<evidence type="ECO:0000313" key="2">
    <source>
        <dbReference type="Proteomes" id="UP001219518"/>
    </source>
</evidence>
<keyword evidence="1" id="KW-0378">Hydrolase</keyword>
<comment type="caution">
    <text evidence="1">The sequence shown here is derived from an EMBL/GenBank/DDBJ whole genome shotgun (WGS) entry which is preliminary data.</text>
</comment>
<accession>A0AAE1I4S8</accession>
<name>A0AAE1I4S8_9NEOP</name>
<keyword evidence="1" id="KW-0547">Nucleotide-binding</keyword>
<sequence>MSHGFPSAYRITKVTTNIFYIFKITTNIFQGARAVAVGKRITQRAVVTLAEWIHCLARMPSDGGSGAVRWVRSPPASKLLSDVPHTRLK</sequence>
<keyword evidence="1" id="KW-0067">ATP-binding</keyword>
<keyword evidence="1" id="KW-0347">Helicase</keyword>
<reference evidence="1" key="1">
    <citation type="submission" date="2021-07" db="EMBL/GenBank/DDBJ databases">
        <authorList>
            <person name="Catto M.A."/>
            <person name="Jacobson A."/>
            <person name="Kennedy G."/>
            <person name="Labadie P."/>
            <person name="Hunt B.G."/>
            <person name="Srinivasan R."/>
        </authorList>
    </citation>
    <scope>NUCLEOTIDE SEQUENCE</scope>
    <source>
        <strain evidence="1">PL_HMW_Pooled</strain>
        <tissue evidence="1">Head</tissue>
    </source>
</reference>
<protein>
    <submittedName>
        <fullName evidence="1">ATP-dependent DNA helicase R568</fullName>
    </submittedName>
</protein>
<gene>
    <name evidence="1" type="ORF">KUF71_017186</name>
</gene>
<dbReference type="EMBL" id="JAHWGI010001442">
    <property type="protein sequence ID" value="KAK3932998.1"/>
    <property type="molecule type" value="Genomic_DNA"/>
</dbReference>